<reference evidence="1 2" key="1">
    <citation type="journal article" date="2019" name="Microorganisms">
        <title>Paenibacillus lutrae sp. nov., A Chitinolytic Species Isolated from A River Otter in Castril Natural Park, Granada, Spain.</title>
        <authorList>
            <person name="Rodriguez M."/>
            <person name="Reina J.C."/>
            <person name="Bejar V."/>
            <person name="Llamas I."/>
        </authorList>
    </citation>
    <scope>NUCLEOTIDE SEQUENCE [LARGE SCALE GENOMIC DNA]</scope>
    <source>
        <strain evidence="1 2">N10</strain>
    </source>
</reference>
<dbReference type="Proteomes" id="UP000490800">
    <property type="component" value="Unassembled WGS sequence"/>
</dbReference>
<name>A0A7X3JYA1_9BACL</name>
<proteinExistence type="predicted"/>
<gene>
    <name evidence="1" type="ORF">EDM21_04850</name>
</gene>
<evidence type="ECO:0000313" key="1">
    <source>
        <dbReference type="EMBL" id="MVO98851.1"/>
    </source>
</evidence>
<dbReference type="EMBL" id="RHLK01000002">
    <property type="protein sequence ID" value="MVO98851.1"/>
    <property type="molecule type" value="Genomic_DNA"/>
</dbReference>
<accession>A0A7X3JYA1</accession>
<keyword evidence="2" id="KW-1185">Reference proteome</keyword>
<sequence>MRYLDEERLREFRRFYEELDERENVFYLFFTTGLLHWVCKSLQFVPASIPVVLIGSGLSREEREWVDESLGRPFFCFPENVDEGIVWDYLFAVNTSDFGWLDIDCFVLNPDIFDEMAEIRKSDSMNCIWSYDYGLRTEPRSRFSFPVVRTFFLFVNQHVIQRLNRTRQFWSPRPFLWEEAPASSSFKRYSTFHLLPEAHKENLARILPMDSCGNAIFPVQEIKKDGVVTRHLDTMVLYQLLAHEAGYRLRQVRRLDENGTAMTDEVIHVGSISYYRSFGNPDYETVNEEERSKYREIYERVLLLDYLIAGQFQQELPKSYSVYKRMLEREIRQIGKPLEGVLEEAVSRMTDEGLSRESALRICSGGRP</sequence>
<dbReference type="AlphaFoldDB" id="A0A7X3JYA1"/>
<dbReference type="RefSeq" id="WP_157333370.1">
    <property type="nucleotide sequence ID" value="NZ_RHLK01000002.1"/>
</dbReference>
<protein>
    <submittedName>
        <fullName evidence="1">Uncharacterized protein</fullName>
    </submittedName>
</protein>
<organism evidence="1 2">
    <name type="scientific">Paenibacillus lutrae</name>
    <dbReference type="NCBI Taxonomy" id="2078573"/>
    <lineage>
        <taxon>Bacteria</taxon>
        <taxon>Bacillati</taxon>
        <taxon>Bacillota</taxon>
        <taxon>Bacilli</taxon>
        <taxon>Bacillales</taxon>
        <taxon>Paenibacillaceae</taxon>
        <taxon>Paenibacillus</taxon>
    </lineage>
</organism>
<comment type="caution">
    <text evidence="1">The sequence shown here is derived from an EMBL/GenBank/DDBJ whole genome shotgun (WGS) entry which is preliminary data.</text>
</comment>
<dbReference type="OrthoDB" id="2525045at2"/>
<evidence type="ECO:0000313" key="2">
    <source>
        <dbReference type="Proteomes" id="UP000490800"/>
    </source>
</evidence>